<keyword evidence="2" id="KW-1185">Reference proteome</keyword>
<name>A0ACC0WE89_9STRA</name>
<evidence type="ECO:0000313" key="1">
    <source>
        <dbReference type="EMBL" id="KAI9916965.1"/>
    </source>
</evidence>
<reference evidence="1 2" key="1">
    <citation type="journal article" date="2022" name="bioRxiv">
        <title>The genome of the oomycete Peronosclerospora sorghi, a cosmopolitan pathogen of maize and sorghum, is inflated with dispersed pseudogenes.</title>
        <authorList>
            <person name="Fletcher K."/>
            <person name="Martin F."/>
            <person name="Isakeit T."/>
            <person name="Cavanaugh K."/>
            <person name="Magill C."/>
            <person name="Michelmore R."/>
        </authorList>
    </citation>
    <scope>NUCLEOTIDE SEQUENCE [LARGE SCALE GENOMIC DNA]</scope>
    <source>
        <strain evidence="1">P6</strain>
    </source>
</reference>
<proteinExistence type="predicted"/>
<accession>A0ACC0WE89</accession>
<evidence type="ECO:0000313" key="2">
    <source>
        <dbReference type="Proteomes" id="UP001163321"/>
    </source>
</evidence>
<sequence length="73" mass="7994">MPEIPYTIPVNPERYGLLSAALLLTGLVYMALFLTCAVAPKKSAVSDLLVAFISALLLGFGTLFRFLWAKIYV</sequence>
<dbReference type="EMBL" id="CM047581">
    <property type="protein sequence ID" value="KAI9916965.1"/>
    <property type="molecule type" value="Genomic_DNA"/>
</dbReference>
<protein>
    <submittedName>
        <fullName evidence="1">Uncharacterized protein</fullName>
    </submittedName>
</protein>
<dbReference type="Proteomes" id="UP001163321">
    <property type="component" value="Chromosome 2"/>
</dbReference>
<gene>
    <name evidence="1" type="ORF">PsorP6_018199</name>
</gene>
<organism evidence="1 2">
    <name type="scientific">Peronosclerospora sorghi</name>
    <dbReference type="NCBI Taxonomy" id="230839"/>
    <lineage>
        <taxon>Eukaryota</taxon>
        <taxon>Sar</taxon>
        <taxon>Stramenopiles</taxon>
        <taxon>Oomycota</taxon>
        <taxon>Peronosporomycetes</taxon>
        <taxon>Peronosporales</taxon>
        <taxon>Peronosporaceae</taxon>
        <taxon>Peronosclerospora</taxon>
    </lineage>
</organism>
<comment type="caution">
    <text evidence="1">The sequence shown here is derived from an EMBL/GenBank/DDBJ whole genome shotgun (WGS) entry which is preliminary data.</text>
</comment>